<evidence type="ECO:0000313" key="3">
    <source>
        <dbReference type="EMBL" id="OKH90936.1"/>
    </source>
</evidence>
<keyword evidence="1" id="KW-0812">Transmembrane</keyword>
<name>A0A1Q4UZM0_9ACTN</name>
<dbReference type="Pfam" id="PF14317">
    <property type="entry name" value="YcxB"/>
    <property type="match status" value="1"/>
</dbReference>
<feature type="transmembrane region" description="Helical" evidence="1">
    <location>
        <begin position="96"/>
        <end position="116"/>
    </location>
</feature>
<dbReference type="EMBL" id="LFBV01000010">
    <property type="protein sequence ID" value="OKH90936.1"/>
    <property type="molecule type" value="Genomic_DNA"/>
</dbReference>
<sequence length="209" mass="22790">MLRSERNHVLHRGHLVTDTTPVTAGTAQAAEQAGGTASGGPVELHYRTTIKHCREALSLRPKVVRGARALQVCVLLLAMAAGGALPVALFGRDQPVWGVFWAALAVVTALMGLSLIQNHYIRSYQRIAEHQGPVHAVADDEGIRFSTEKIVSWTKWSMYGRYAEGPNVFALFTGDKSTASFFALPKAGVAAPQDVDRLRELLDRHLRRG</sequence>
<dbReference type="Proteomes" id="UP000186455">
    <property type="component" value="Unassembled WGS sequence"/>
</dbReference>
<organism evidence="3 4">
    <name type="scientific">Streptomyces uncialis</name>
    <dbReference type="NCBI Taxonomy" id="1048205"/>
    <lineage>
        <taxon>Bacteria</taxon>
        <taxon>Bacillati</taxon>
        <taxon>Actinomycetota</taxon>
        <taxon>Actinomycetes</taxon>
        <taxon>Kitasatosporales</taxon>
        <taxon>Streptomycetaceae</taxon>
        <taxon>Streptomyces</taxon>
    </lineage>
</organism>
<keyword evidence="1" id="KW-1133">Transmembrane helix</keyword>
<evidence type="ECO:0000256" key="1">
    <source>
        <dbReference type="SAM" id="Phobius"/>
    </source>
</evidence>
<comment type="caution">
    <text evidence="3">The sequence shown here is derived from an EMBL/GenBank/DDBJ whole genome shotgun (WGS) entry which is preliminary data.</text>
</comment>
<evidence type="ECO:0000313" key="4">
    <source>
        <dbReference type="Proteomes" id="UP000186455"/>
    </source>
</evidence>
<evidence type="ECO:0000259" key="2">
    <source>
        <dbReference type="Pfam" id="PF14317"/>
    </source>
</evidence>
<feature type="domain" description="YcxB-like C-terminal" evidence="2">
    <location>
        <begin position="139"/>
        <end position="202"/>
    </location>
</feature>
<reference evidence="3 4" key="1">
    <citation type="submission" date="2015-06" db="EMBL/GenBank/DDBJ databases">
        <title>Cloning and characterization of the uncialamcin biosynthetic gene cluster.</title>
        <authorList>
            <person name="Yan X."/>
            <person name="Huang T."/>
            <person name="Ge H."/>
            <person name="Shen B."/>
        </authorList>
    </citation>
    <scope>NUCLEOTIDE SEQUENCE [LARGE SCALE GENOMIC DNA]</scope>
    <source>
        <strain evidence="3 4">DCA2648</strain>
    </source>
</reference>
<accession>A0A1Q4UZM0</accession>
<dbReference type="STRING" id="1048205.AB852_30965"/>
<keyword evidence="4" id="KW-1185">Reference proteome</keyword>
<gene>
    <name evidence="3" type="ORF">AB852_30965</name>
</gene>
<feature type="transmembrane region" description="Helical" evidence="1">
    <location>
        <begin position="69"/>
        <end position="90"/>
    </location>
</feature>
<dbReference type="InterPro" id="IPR025588">
    <property type="entry name" value="YcxB-like_C"/>
</dbReference>
<dbReference type="AlphaFoldDB" id="A0A1Q4UZM0"/>
<keyword evidence="1" id="KW-0472">Membrane</keyword>
<protein>
    <recommendedName>
        <fullName evidence="2">YcxB-like C-terminal domain-containing protein</fullName>
    </recommendedName>
</protein>
<proteinExistence type="predicted"/>